<proteinExistence type="predicted"/>
<keyword evidence="3" id="KW-0804">Transcription</keyword>
<dbReference type="PROSITE" id="PS50977">
    <property type="entry name" value="HTH_TETR_2"/>
    <property type="match status" value="1"/>
</dbReference>
<keyword evidence="8" id="KW-1185">Reference proteome</keyword>
<evidence type="ECO:0000256" key="2">
    <source>
        <dbReference type="ARBA" id="ARBA00023125"/>
    </source>
</evidence>
<evidence type="ECO:0000256" key="3">
    <source>
        <dbReference type="ARBA" id="ARBA00023163"/>
    </source>
</evidence>
<dbReference type="EMBL" id="CP019724">
    <property type="protein sequence ID" value="AQS69131.1"/>
    <property type="molecule type" value="Genomic_DNA"/>
</dbReference>
<sequence length="275" mass="28120">MSSTIPASSAVPASGPAPVSSSAVPAAGPAPVSLTERRKAETRMEIARAAARLFVGQGLRATRAEDIARAAGIAPRTFYRYFATKEEAVAPLYALGAERWAQAVREAPAELSPPEALEYAVRHTLTPGAGVSAPSWEWARTLIRLAETSPALRKVWAEVCQTAERGLVEALAVRMARGDDNVAARLKASPGLHFAAAVAGAAVRVAVEHWAAAAGGVPSGAAATEGVPSEGVPSEGASGEGASPGRARSPLELALRNLQVLRGIAWEGGEGGPAG</sequence>
<dbReference type="GO" id="GO:0000976">
    <property type="term" value="F:transcription cis-regulatory region binding"/>
    <property type="evidence" value="ECO:0007669"/>
    <property type="project" value="TreeGrafter"/>
</dbReference>
<dbReference type="InterPro" id="IPR050109">
    <property type="entry name" value="HTH-type_TetR-like_transc_reg"/>
</dbReference>
<dbReference type="PANTHER" id="PTHR30055">
    <property type="entry name" value="HTH-TYPE TRANSCRIPTIONAL REGULATOR RUTR"/>
    <property type="match status" value="1"/>
</dbReference>
<evidence type="ECO:0000313" key="7">
    <source>
        <dbReference type="EMBL" id="AQS69131.1"/>
    </source>
</evidence>
<feature type="region of interest" description="Disordered" evidence="5">
    <location>
        <begin position="218"/>
        <end position="247"/>
    </location>
</feature>
<dbReference type="PRINTS" id="PR00455">
    <property type="entry name" value="HTHTETR"/>
</dbReference>
<gene>
    <name evidence="7" type="ORF">B1H29_21460</name>
</gene>
<keyword evidence="1" id="KW-0805">Transcription regulation</keyword>
<dbReference type="RefSeq" id="WP_079160366.1">
    <property type="nucleotide sequence ID" value="NZ_CP019724.1"/>
</dbReference>
<dbReference type="PANTHER" id="PTHR30055:SF238">
    <property type="entry name" value="MYCOFACTOCIN BIOSYNTHESIS TRANSCRIPTIONAL REGULATOR MFTR-RELATED"/>
    <property type="match status" value="1"/>
</dbReference>
<dbReference type="Gene3D" id="1.10.357.10">
    <property type="entry name" value="Tetracycline Repressor, domain 2"/>
    <property type="match status" value="1"/>
</dbReference>
<dbReference type="KEGG" id="spac:B1H29_21460"/>
<dbReference type="Pfam" id="PF00440">
    <property type="entry name" value="TetR_N"/>
    <property type="match status" value="1"/>
</dbReference>
<dbReference type="AlphaFoldDB" id="A0A1S6JBJ3"/>
<dbReference type="GO" id="GO:0003700">
    <property type="term" value="F:DNA-binding transcription factor activity"/>
    <property type="evidence" value="ECO:0007669"/>
    <property type="project" value="TreeGrafter"/>
</dbReference>
<dbReference type="InterPro" id="IPR001647">
    <property type="entry name" value="HTH_TetR"/>
</dbReference>
<evidence type="ECO:0000256" key="1">
    <source>
        <dbReference type="ARBA" id="ARBA00023015"/>
    </source>
</evidence>
<evidence type="ECO:0000256" key="4">
    <source>
        <dbReference type="PROSITE-ProRule" id="PRU00335"/>
    </source>
</evidence>
<protein>
    <submittedName>
        <fullName evidence="7">TetR family transcriptional regulator</fullName>
    </submittedName>
</protein>
<accession>A0A1S6JBJ3</accession>
<dbReference type="InterPro" id="IPR009057">
    <property type="entry name" value="Homeodomain-like_sf"/>
</dbReference>
<evidence type="ECO:0000259" key="6">
    <source>
        <dbReference type="PROSITE" id="PS50977"/>
    </source>
</evidence>
<dbReference type="Proteomes" id="UP000189443">
    <property type="component" value="Chromosome"/>
</dbReference>
<evidence type="ECO:0000313" key="8">
    <source>
        <dbReference type="Proteomes" id="UP000189443"/>
    </source>
</evidence>
<reference evidence="7 8" key="1">
    <citation type="submission" date="2017-02" db="EMBL/GenBank/DDBJ databases">
        <title>Streptomyces pactum ACT12 Genome sequencing and assembly.</title>
        <authorList>
            <person name="Xue Q."/>
            <person name="Yan X."/>
            <person name="Jia L."/>
            <person name="Yan H."/>
        </authorList>
    </citation>
    <scope>NUCLEOTIDE SEQUENCE [LARGE SCALE GENOMIC DNA]</scope>
    <source>
        <strain evidence="7 8">ACT12</strain>
    </source>
</reference>
<feature type="region of interest" description="Disordered" evidence="5">
    <location>
        <begin position="1"/>
        <end position="36"/>
    </location>
</feature>
<keyword evidence="2 4" id="KW-0238">DNA-binding</keyword>
<organism evidence="7 8">
    <name type="scientific">Streptomyces pactum</name>
    <dbReference type="NCBI Taxonomy" id="68249"/>
    <lineage>
        <taxon>Bacteria</taxon>
        <taxon>Bacillati</taxon>
        <taxon>Actinomycetota</taxon>
        <taxon>Actinomycetes</taxon>
        <taxon>Kitasatosporales</taxon>
        <taxon>Streptomycetaceae</taxon>
        <taxon>Streptomyces</taxon>
    </lineage>
</organism>
<dbReference type="SUPFAM" id="SSF46689">
    <property type="entry name" value="Homeodomain-like"/>
    <property type="match status" value="1"/>
</dbReference>
<name>A0A1S6JBJ3_9ACTN</name>
<feature type="DNA-binding region" description="H-T-H motif" evidence="4">
    <location>
        <begin position="63"/>
        <end position="82"/>
    </location>
</feature>
<evidence type="ECO:0000256" key="5">
    <source>
        <dbReference type="SAM" id="MobiDB-lite"/>
    </source>
</evidence>
<feature type="compositionally biased region" description="Low complexity" evidence="5">
    <location>
        <begin position="1"/>
        <end position="33"/>
    </location>
</feature>
<feature type="domain" description="HTH tetR-type" evidence="6">
    <location>
        <begin position="40"/>
        <end position="100"/>
    </location>
</feature>